<organism evidence="1 2">
    <name type="scientific">Mycena citricolor</name>
    <dbReference type="NCBI Taxonomy" id="2018698"/>
    <lineage>
        <taxon>Eukaryota</taxon>
        <taxon>Fungi</taxon>
        <taxon>Dikarya</taxon>
        <taxon>Basidiomycota</taxon>
        <taxon>Agaricomycotina</taxon>
        <taxon>Agaricomycetes</taxon>
        <taxon>Agaricomycetidae</taxon>
        <taxon>Agaricales</taxon>
        <taxon>Marasmiineae</taxon>
        <taxon>Mycenaceae</taxon>
        <taxon>Mycena</taxon>
    </lineage>
</organism>
<dbReference type="Proteomes" id="UP001295794">
    <property type="component" value="Unassembled WGS sequence"/>
</dbReference>
<protein>
    <submittedName>
        <fullName evidence="1">Uncharacterized protein</fullName>
    </submittedName>
</protein>
<evidence type="ECO:0000313" key="1">
    <source>
        <dbReference type="EMBL" id="CAK5267025.1"/>
    </source>
</evidence>
<comment type="caution">
    <text evidence="1">The sequence shown here is derived from an EMBL/GenBank/DDBJ whole genome shotgun (WGS) entry which is preliminary data.</text>
</comment>
<dbReference type="AlphaFoldDB" id="A0AAD2JXA4"/>
<evidence type="ECO:0000313" key="2">
    <source>
        <dbReference type="Proteomes" id="UP001295794"/>
    </source>
</evidence>
<gene>
    <name evidence="1" type="ORF">MYCIT1_LOCUS9200</name>
</gene>
<accession>A0AAD2JXA4</accession>
<sequence length="41" mass="4534">MSRRTSGDMEAAASSTIEYSTYGYWHSPGGYAQFDQSPPSR</sequence>
<proteinExistence type="predicted"/>
<feature type="non-terminal residue" evidence="1">
    <location>
        <position position="1"/>
    </location>
</feature>
<dbReference type="EMBL" id="CAVNYO010000116">
    <property type="protein sequence ID" value="CAK5267025.1"/>
    <property type="molecule type" value="Genomic_DNA"/>
</dbReference>
<reference evidence="1" key="1">
    <citation type="submission" date="2023-11" db="EMBL/GenBank/DDBJ databases">
        <authorList>
            <person name="De Vega J J."/>
            <person name="De Vega J J."/>
        </authorList>
    </citation>
    <scope>NUCLEOTIDE SEQUENCE</scope>
</reference>
<keyword evidence="2" id="KW-1185">Reference proteome</keyword>
<name>A0AAD2JXA4_9AGAR</name>